<proteinExistence type="predicted"/>
<dbReference type="InterPro" id="IPR041090">
    <property type="entry name" value="DUF5578"/>
</dbReference>
<sequence>MWKFRSLFIVLLGLAAVLTKFESDPSRFSAAQSTILTRDHRDLFHFIAHPDTVERWFRWISHFRSGDSRPLGVHKLYQATYTFPLYGDYVMVFQVKEYLPGTRIVLRCESLLKPELEVMSVPVTSDSTQLSFKLTFRRSSILFQSCRSGRHSMLMSFLNEFGSCSGSELEDRLSRGGSLLLARFLVWLQMSYLGHSRSTNLLLAAHGIFLQSTERDRYVAELIEGGFLLTLLDILMREECSEREKLAALDLLTPIALIGRRYKEAICESHGIMVICECITRTSLRLDSELISVKETVDKVVQNLEATDEEQEDIGGKEAKECSGGHEMTLEGNAIGKTKQELMPKSQTVKIKEGYSETEDGLDKDEEGEEEEEEEDETKLINIEELGAHVEDSYDDLMRAGVLEKEDELMRSKVDFSQHSSAVLEKSRKLLIHLASGNARYRAQLIRNVFHLTTGTSTHALILGFKVLKIILPYAPEVCKDLIKPLIGSLGTYDVRLLFYSLELMRLVLATDEGTDLLRELVKLVAVVFQDDRRTLQNAVATLGTTAFPENQRRAAKVLKRLVEMSPLVHEQLADVLPLHILERIMTDPIEAAHSTTLNLANKLRAAFRYVSGKSPTLEQPETSIAKDA</sequence>
<dbReference type="PANTHER" id="PTHR34258">
    <property type="entry name" value="ARMADILLO-LIKE HELICAL DOMAIN CONTAINING PROTEIN 1"/>
    <property type="match status" value="1"/>
</dbReference>
<dbReference type="Pfam" id="PF17741">
    <property type="entry name" value="DUF5578"/>
    <property type="match status" value="2"/>
</dbReference>
<dbReference type="SUPFAM" id="SSF55961">
    <property type="entry name" value="Bet v1-like"/>
    <property type="match status" value="1"/>
</dbReference>
<feature type="chain" id="PRO_5030875731" evidence="2">
    <location>
        <begin position="24"/>
        <end position="629"/>
    </location>
</feature>
<keyword evidence="2" id="KW-0732">Signal</keyword>
<accession>A0A7R9I3E7</accession>
<dbReference type="PANTHER" id="PTHR34258:SF1">
    <property type="entry name" value="ARMADILLO-LIKE HELICAL DOMAIN CONTAINING PROTEIN 1"/>
    <property type="match status" value="1"/>
</dbReference>
<dbReference type="EMBL" id="OD567652">
    <property type="protein sequence ID" value="CAD7445983.1"/>
    <property type="molecule type" value="Genomic_DNA"/>
</dbReference>
<feature type="compositionally biased region" description="Acidic residues" evidence="1">
    <location>
        <begin position="356"/>
        <end position="377"/>
    </location>
</feature>
<gene>
    <name evidence="3" type="ORF">TBIB3V08_LOCUS8323</name>
</gene>
<evidence type="ECO:0000256" key="1">
    <source>
        <dbReference type="SAM" id="MobiDB-lite"/>
    </source>
</evidence>
<feature type="signal peptide" evidence="2">
    <location>
        <begin position="1"/>
        <end position="23"/>
    </location>
</feature>
<evidence type="ECO:0000256" key="2">
    <source>
        <dbReference type="SAM" id="SignalP"/>
    </source>
</evidence>
<dbReference type="AlphaFoldDB" id="A0A7R9I3E7"/>
<name>A0A7R9I3E7_9NEOP</name>
<protein>
    <submittedName>
        <fullName evidence="3">Uncharacterized protein</fullName>
    </submittedName>
</protein>
<feature type="region of interest" description="Disordered" evidence="1">
    <location>
        <begin position="346"/>
        <end position="377"/>
    </location>
</feature>
<dbReference type="SUPFAM" id="SSF48371">
    <property type="entry name" value="ARM repeat"/>
    <property type="match status" value="1"/>
</dbReference>
<dbReference type="InterPro" id="IPR016024">
    <property type="entry name" value="ARM-type_fold"/>
</dbReference>
<evidence type="ECO:0000313" key="3">
    <source>
        <dbReference type="EMBL" id="CAD7445983.1"/>
    </source>
</evidence>
<reference evidence="3" key="1">
    <citation type="submission" date="2020-11" db="EMBL/GenBank/DDBJ databases">
        <authorList>
            <person name="Tran Van P."/>
        </authorList>
    </citation>
    <scope>NUCLEOTIDE SEQUENCE</scope>
</reference>
<organism evidence="3">
    <name type="scientific">Timema bartmani</name>
    <dbReference type="NCBI Taxonomy" id="61472"/>
    <lineage>
        <taxon>Eukaryota</taxon>
        <taxon>Metazoa</taxon>
        <taxon>Ecdysozoa</taxon>
        <taxon>Arthropoda</taxon>
        <taxon>Hexapoda</taxon>
        <taxon>Insecta</taxon>
        <taxon>Pterygota</taxon>
        <taxon>Neoptera</taxon>
        <taxon>Polyneoptera</taxon>
        <taxon>Phasmatodea</taxon>
        <taxon>Timematodea</taxon>
        <taxon>Timematoidea</taxon>
        <taxon>Timematidae</taxon>
        <taxon>Timema</taxon>
    </lineage>
</organism>